<evidence type="ECO:0000256" key="1">
    <source>
        <dbReference type="ARBA" id="ARBA00022729"/>
    </source>
</evidence>
<dbReference type="PANTHER" id="PTHR11481">
    <property type="entry name" value="IMMUNOGLOBULIN FC RECEPTOR"/>
    <property type="match status" value="1"/>
</dbReference>
<dbReference type="SUPFAM" id="SSF48726">
    <property type="entry name" value="Immunoglobulin"/>
    <property type="match status" value="3"/>
</dbReference>
<keyword evidence="4" id="KW-0812">Transmembrane</keyword>
<comment type="caution">
    <text evidence="7">The sequence shown here is derived from an EMBL/GenBank/DDBJ whole genome shotgun (WGS) entry which is preliminary data.</text>
</comment>
<dbReference type="PROSITE" id="PS50835">
    <property type="entry name" value="IG_LIKE"/>
    <property type="match status" value="3"/>
</dbReference>
<dbReference type="InterPro" id="IPR013783">
    <property type="entry name" value="Ig-like_fold"/>
</dbReference>
<feature type="domain" description="Ig-like" evidence="6">
    <location>
        <begin position="132"/>
        <end position="196"/>
    </location>
</feature>
<feature type="signal peptide" evidence="5">
    <location>
        <begin position="1"/>
        <end position="21"/>
    </location>
</feature>
<evidence type="ECO:0000259" key="6">
    <source>
        <dbReference type="PROSITE" id="PS50835"/>
    </source>
</evidence>
<dbReference type="AlphaFoldDB" id="A0AAD9F240"/>
<evidence type="ECO:0000313" key="7">
    <source>
        <dbReference type="EMBL" id="KAK1889923.1"/>
    </source>
</evidence>
<keyword evidence="4" id="KW-0472">Membrane</keyword>
<evidence type="ECO:0000256" key="5">
    <source>
        <dbReference type="SAM" id="SignalP"/>
    </source>
</evidence>
<dbReference type="EMBL" id="JASDAP010000016">
    <property type="protein sequence ID" value="KAK1889923.1"/>
    <property type="molecule type" value="Genomic_DNA"/>
</dbReference>
<keyword evidence="3" id="KW-0393">Immunoglobulin domain</keyword>
<dbReference type="GO" id="GO:0009897">
    <property type="term" value="C:external side of plasma membrane"/>
    <property type="evidence" value="ECO:0007669"/>
    <property type="project" value="TreeGrafter"/>
</dbReference>
<dbReference type="InterPro" id="IPR013151">
    <property type="entry name" value="Immunoglobulin_dom"/>
</dbReference>
<dbReference type="Gene3D" id="2.60.40.10">
    <property type="entry name" value="Immunoglobulins"/>
    <property type="match status" value="3"/>
</dbReference>
<feature type="domain" description="Ig-like" evidence="6">
    <location>
        <begin position="203"/>
        <end position="288"/>
    </location>
</feature>
<accession>A0AAD9F240</accession>
<dbReference type="InterPro" id="IPR050488">
    <property type="entry name" value="Ig_Fc_receptor"/>
</dbReference>
<keyword evidence="8" id="KW-1185">Reference proteome</keyword>
<dbReference type="SMART" id="SM00408">
    <property type="entry name" value="IGc2"/>
    <property type="match status" value="3"/>
</dbReference>
<keyword evidence="1 5" id="KW-0732">Signal</keyword>
<evidence type="ECO:0000256" key="4">
    <source>
        <dbReference type="SAM" id="Phobius"/>
    </source>
</evidence>
<dbReference type="GO" id="GO:0004888">
    <property type="term" value="F:transmembrane signaling receptor activity"/>
    <property type="evidence" value="ECO:0007669"/>
    <property type="project" value="TreeGrafter"/>
</dbReference>
<dbReference type="GO" id="GO:0007166">
    <property type="term" value="P:cell surface receptor signaling pathway"/>
    <property type="evidence" value="ECO:0007669"/>
    <property type="project" value="TreeGrafter"/>
</dbReference>
<dbReference type="InterPro" id="IPR007110">
    <property type="entry name" value="Ig-like_dom"/>
</dbReference>
<dbReference type="PANTHER" id="PTHR11481:SF64">
    <property type="entry name" value="FC RECEPTOR-LIKE PROTEIN 4"/>
    <property type="match status" value="1"/>
</dbReference>
<dbReference type="SMART" id="SM00409">
    <property type="entry name" value="IG"/>
    <property type="match status" value="3"/>
</dbReference>
<dbReference type="InterPro" id="IPR036179">
    <property type="entry name" value="Ig-like_dom_sf"/>
</dbReference>
<evidence type="ECO:0000313" key="8">
    <source>
        <dbReference type="Proteomes" id="UP001228049"/>
    </source>
</evidence>
<dbReference type="Pfam" id="PF00047">
    <property type="entry name" value="ig"/>
    <property type="match status" value="1"/>
</dbReference>
<keyword evidence="2" id="KW-1015">Disulfide bond</keyword>
<dbReference type="GO" id="GO:0006955">
    <property type="term" value="P:immune response"/>
    <property type="evidence" value="ECO:0007669"/>
    <property type="project" value="TreeGrafter"/>
</dbReference>
<sequence>MEATALCITLWMTVFLQLWEQKVEDSGDYWCEAGGKKSNYVNVIITAGSVILESPVLPVMEGESVTLSCRHKTKTSSILSADFYKDGRLIRSSSTSTDLNICSVSKSDEGLYKCSIPDGGESPESRLAVRAGSVILESPLLPVMEGESVTLSCRNKISILSADFYKDGRLISSSSTGNITIHKVSKSDEGLYKCSIPDGGESPEAWLAVRAGSVILESPLLPVMEGESVTLSCRNKISILSADFYKDGRLIRSSSTGNITIHKVSKSDEGLYKCSISEGGESPEAWLAVRAVHRETCPSSDHSLYVLLVLRTVFTVVMVALLLLLVGLLHCGKLRVTQK</sequence>
<keyword evidence="4" id="KW-1133">Transmembrane helix</keyword>
<protein>
    <submittedName>
        <fullName evidence="7">Sialoadhesin</fullName>
    </submittedName>
</protein>
<reference evidence="7" key="1">
    <citation type="submission" date="2023-04" db="EMBL/GenBank/DDBJ databases">
        <title>Chromosome-level genome of Chaenocephalus aceratus.</title>
        <authorList>
            <person name="Park H."/>
        </authorList>
    </citation>
    <scope>NUCLEOTIDE SEQUENCE</scope>
    <source>
        <strain evidence="7">DE</strain>
        <tissue evidence="7">Muscle</tissue>
    </source>
</reference>
<proteinExistence type="predicted"/>
<gene>
    <name evidence="7" type="ORF">KUDE01_014598</name>
</gene>
<dbReference type="Proteomes" id="UP001228049">
    <property type="component" value="Unassembled WGS sequence"/>
</dbReference>
<name>A0AAD9F240_DISEL</name>
<organism evidence="7 8">
    <name type="scientific">Dissostichus eleginoides</name>
    <name type="common">Patagonian toothfish</name>
    <name type="synonym">Dissostichus amissus</name>
    <dbReference type="NCBI Taxonomy" id="100907"/>
    <lineage>
        <taxon>Eukaryota</taxon>
        <taxon>Metazoa</taxon>
        <taxon>Chordata</taxon>
        <taxon>Craniata</taxon>
        <taxon>Vertebrata</taxon>
        <taxon>Euteleostomi</taxon>
        <taxon>Actinopterygii</taxon>
        <taxon>Neopterygii</taxon>
        <taxon>Teleostei</taxon>
        <taxon>Neoteleostei</taxon>
        <taxon>Acanthomorphata</taxon>
        <taxon>Eupercaria</taxon>
        <taxon>Perciformes</taxon>
        <taxon>Notothenioidei</taxon>
        <taxon>Nototheniidae</taxon>
        <taxon>Dissostichus</taxon>
    </lineage>
</organism>
<feature type="transmembrane region" description="Helical" evidence="4">
    <location>
        <begin position="304"/>
        <end position="329"/>
    </location>
</feature>
<evidence type="ECO:0000256" key="3">
    <source>
        <dbReference type="ARBA" id="ARBA00023319"/>
    </source>
</evidence>
<evidence type="ECO:0000256" key="2">
    <source>
        <dbReference type="ARBA" id="ARBA00023157"/>
    </source>
</evidence>
<feature type="domain" description="Ig-like" evidence="6">
    <location>
        <begin position="48"/>
        <end position="130"/>
    </location>
</feature>
<dbReference type="InterPro" id="IPR003599">
    <property type="entry name" value="Ig_sub"/>
</dbReference>
<dbReference type="InterPro" id="IPR003598">
    <property type="entry name" value="Ig_sub2"/>
</dbReference>
<feature type="chain" id="PRO_5042241619" evidence="5">
    <location>
        <begin position="22"/>
        <end position="339"/>
    </location>
</feature>
<dbReference type="Pfam" id="PF13895">
    <property type="entry name" value="Ig_2"/>
    <property type="match status" value="2"/>
</dbReference>